<dbReference type="EMBL" id="AP028654">
    <property type="protein sequence ID" value="BEP28124.1"/>
    <property type="molecule type" value="Genomic_DNA"/>
</dbReference>
<dbReference type="Pfam" id="PF03883">
    <property type="entry name" value="H2O2_YaaD"/>
    <property type="match status" value="1"/>
</dbReference>
<keyword evidence="3" id="KW-1185">Reference proteome</keyword>
<dbReference type="HAMAP" id="MF_00652">
    <property type="entry name" value="UPF0246"/>
    <property type="match status" value="1"/>
</dbReference>
<accession>A0AAU9EJJ8</accession>
<dbReference type="GO" id="GO:0005829">
    <property type="term" value="C:cytosol"/>
    <property type="evidence" value="ECO:0007669"/>
    <property type="project" value="TreeGrafter"/>
</dbReference>
<dbReference type="PANTHER" id="PTHR30283:SF4">
    <property type="entry name" value="PEROXIDE STRESS RESISTANCE PROTEIN YAAA"/>
    <property type="match status" value="1"/>
</dbReference>
<comment type="similarity">
    <text evidence="1">Belongs to the UPF0246 family.</text>
</comment>
<dbReference type="AlphaFoldDB" id="A0AAU9EJJ8"/>
<evidence type="ECO:0000313" key="3">
    <source>
        <dbReference type="Proteomes" id="UP001321786"/>
    </source>
</evidence>
<reference evidence="2 3" key="1">
    <citation type="submission" date="2023-08" db="EMBL/GenBank/DDBJ databases">
        <title>Helicovermis profunda gen. nov., sp. nov., a novel mesophilic, fermentative bacterium within the Bacillota from a deep-sea hydrothermal vent chimney.</title>
        <authorList>
            <person name="Miyazaki U."/>
            <person name="Mizutani D."/>
            <person name="Hashimoto Y."/>
            <person name="Tame A."/>
            <person name="Sawayama S."/>
            <person name="Miyazaki J."/>
            <person name="Takai K."/>
            <person name="Nakagawa S."/>
        </authorList>
    </citation>
    <scope>NUCLEOTIDE SEQUENCE [LARGE SCALE GENOMIC DNA]</scope>
    <source>
        <strain evidence="2 3">S502</strain>
    </source>
</reference>
<dbReference type="InterPro" id="IPR005583">
    <property type="entry name" value="YaaA"/>
</dbReference>
<dbReference type="Proteomes" id="UP001321786">
    <property type="component" value="Chromosome"/>
</dbReference>
<dbReference type="KEGG" id="hprf:HLPR_04550"/>
<dbReference type="RefSeq" id="WP_338536467.1">
    <property type="nucleotide sequence ID" value="NZ_AP028654.1"/>
</dbReference>
<organism evidence="2 3">
    <name type="scientific">Helicovermis profundi</name>
    <dbReference type="NCBI Taxonomy" id="3065157"/>
    <lineage>
        <taxon>Bacteria</taxon>
        <taxon>Bacillati</taxon>
        <taxon>Bacillota</taxon>
        <taxon>Clostridia</taxon>
        <taxon>Helicovermis</taxon>
    </lineage>
</organism>
<dbReference type="GO" id="GO:0033194">
    <property type="term" value="P:response to hydroperoxide"/>
    <property type="evidence" value="ECO:0007669"/>
    <property type="project" value="TreeGrafter"/>
</dbReference>
<gene>
    <name evidence="2" type="primary">yaaA_2</name>
    <name evidence="2" type="ORF">HLPR_04550</name>
</gene>
<name>A0AAU9EJJ8_9FIRM</name>
<sequence length="241" mass="28206">MKILIAPSKTRDYNVIDSLNFNTSIPVFIEEANYLSNTIKKFNKDDLSKIMKIKNSILDRTFSEYSSFNNSKSYPAILSYKGSVFKEIQIEKYNSHKLNYLNNNLRILSALYGVLKPFDLIKNYRLDMNMKVLGNTLYAYWKNKINRELITKDLKEPIISLSSNEFNKMLNFEFISIEFKEKTLTDTYKTSGTYSKIARGKMVNYIVTNNISHIEAIKKYNLDGYKYNKTLSNELKIVFSR</sequence>
<proteinExistence type="inferred from homology"/>
<dbReference type="PANTHER" id="PTHR30283">
    <property type="entry name" value="PEROXIDE STRESS RESPONSE PROTEIN YAAA"/>
    <property type="match status" value="1"/>
</dbReference>
<evidence type="ECO:0000256" key="1">
    <source>
        <dbReference type="HAMAP-Rule" id="MF_00652"/>
    </source>
</evidence>
<evidence type="ECO:0000313" key="2">
    <source>
        <dbReference type="EMBL" id="BEP28124.1"/>
    </source>
</evidence>
<protein>
    <recommendedName>
        <fullName evidence="1">UPF0246 protein HLPR_04550</fullName>
    </recommendedName>
</protein>